<dbReference type="HAMAP" id="MF_02207">
    <property type="entry name" value="MreB"/>
    <property type="match status" value="1"/>
</dbReference>
<dbReference type="EMBL" id="JAMGBE010000002">
    <property type="protein sequence ID" value="MCL6729926.1"/>
    <property type="molecule type" value="Genomic_DNA"/>
</dbReference>
<evidence type="ECO:0000313" key="7">
    <source>
        <dbReference type="EMBL" id="MCL6729926.1"/>
    </source>
</evidence>
<proteinExistence type="inferred from homology"/>
<dbReference type="InterPro" id="IPR056546">
    <property type="entry name" value="MreB_MamK-like"/>
</dbReference>
<dbReference type="PANTHER" id="PTHR42749">
    <property type="entry name" value="CELL SHAPE-DETERMINING PROTEIN MREB"/>
    <property type="match status" value="1"/>
</dbReference>
<name>A0ABT0S2G6_9SPHN</name>
<accession>A0ABT0S2G6</accession>
<comment type="similarity">
    <text evidence="5 6">Belongs to the FtsA/MreB family.</text>
</comment>
<keyword evidence="4 6" id="KW-0133">Cell shape</keyword>
<protein>
    <recommendedName>
        <fullName evidence="6">Cell shape-determining protein MreB</fullName>
    </recommendedName>
</protein>
<evidence type="ECO:0000256" key="5">
    <source>
        <dbReference type="ARBA" id="ARBA00023458"/>
    </source>
</evidence>
<sequence length="347" mass="36019">MDFNFFGSSGASGLAIDLGTANTLVYVPGQGIVVDEPSVVAIEAVDGVRRVFAVGRDAKILTGKTSDNIRTYRPLTGGVINDLEIAEAMIQHFIAKADGVHSRVSRGPEIVICVPSAATSVERRAIRAAALNAGGREVWLVDEPLAAAIGAGLPVAEPIGAMVVDIGGGTTEVGITSLKTLTYGTSVRIGGDKMDEAIASYVRRRHNLVIGDGAAERIKQQIGSAAATPESAHIVGPVRGRAVSSGCPQEISISQQEIAEALREPIDHIVETVMSALEHASPEIASDVIDQGITMTGGGSLLRNIDKVLADETGLQVRVTETPLLSVALGAGRMLEDAEFRGALCAA</sequence>
<comment type="subcellular location">
    <subcellularLocation>
        <location evidence="6">Cytoplasm</location>
    </subcellularLocation>
    <text evidence="6">Membrane-associated.</text>
</comment>
<evidence type="ECO:0000256" key="6">
    <source>
        <dbReference type="HAMAP-Rule" id="MF_02207"/>
    </source>
</evidence>
<keyword evidence="2 6" id="KW-0547">Nucleotide-binding</keyword>
<evidence type="ECO:0000256" key="2">
    <source>
        <dbReference type="ARBA" id="ARBA00022741"/>
    </source>
</evidence>
<evidence type="ECO:0000256" key="4">
    <source>
        <dbReference type="ARBA" id="ARBA00022960"/>
    </source>
</evidence>
<dbReference type="InterPro" id="IPR004753">
    <property type="entry name" value="MreB"/>
</dbReference>
<keyword evidence="8" id="KW-1185">Reference proteome</keyword>
<dbReference type="PANTHER" id="PTHR42749:SF1">
    <property type="entry name" value="CELL SHAPE-DETERMINING PROTEIN MREB"/>
    <property type="match status" value="1"/>
</dbReference>
<dbReference type="NCBIfam" id="TIGR00904">
    <property type="entry name" value="mreB"/>
    <property type="match status" value="1"/>
</dbReference>
<dbReference type="InterPro" id="IPR043129">
    <property type="entry name" value="ATPase_NBD"/>
</dbReference>
<comment type="caution">
    <text evidence="7">The sequence shown here is derived from an EMBL/GenBank/DDBJ whole genome shotgun (WGS) entry which is preliminary data.</text>
</comment>
<feature type="binding site" evidence="6">
    <location>
        <begin position="298"/>
        <end position="301"/>
    </location>
    <ligand>
        <name>ATP</name>
        <dbReference type="ChEBI" id="CHEBI:30616"/>
    </ligand>
</feature>
<dbReference type="PRINTS" id="PR01652">
    <property type="entry name" value="SHAPEPROTEIN"/>
</dbReference>
<gene>
    <name evidence="6" type="primary">mreB</name>
    <name evidence="7" type="ORF">LZ538_07630</name>
</gene>
<dbReference type="NCBIfam" id="NF010539">
    <property type="entry name" value="PRK13927.1"/>
    <property type="match status" value="1"/>
</dbReference>
<keyword evidence="1 6" id="KW-0963">Cytoplasm</keyword>
<dbReference type="CDD" id="cd10225">
    <property type="entry name" value="ASKHA_NBD_MreB-like"/>
    <property type="match status" value="1"/>
</dbReference>
<keyword evidence="3 6" id="KW-0067">ATP-binding</keyword>
<feature type="binding site" evidence="6">
    <location>
        <begin position="216"/>
        <end position="219"/>
    </location>
    <ligand>
        <name>ATP</name>
        <dbReference type="ChEBI" id="CHEBI:30616"/>
    </ligand>
</feature>
<dbReference type="Proteomes" id="UP001165342">
    <property type="component" value="Unassembled WGS sequence"/>
</dbReference>
<dbReference type="RefSeq" id="WP_249831391.1">
    <property type="nucleotide sequence ID" value="NZ_JAMGBE010000002.1"/>
</dbReference>
<evidence type="ECO:0000256" key="1">
    <source>
        <dbReference type="ARBA" id="ARBA00022490"/>
    </source>
</evidence>
<dbReference type="Gene3D" id="3.30.420.40">
    <property type="match status" value="3"/>
</dbReference>
<comment type="function">
    <text evidence="6">Forms membrane-associated dynamic filaments that are essential for cell shape determination. Acts by regulating cell wall synthesis and cell elongation, and thus cell shape. A feedback loop between cell geometry and MreB localization may maintain elongated cell shape by targeting cell wall growth to regions of negative cell wall curvature.</text>
</comment>
<feature type="binding site" evidence="6">
    <location>
        <begin position="20"/>
        <end position="22"/>
    </location>
    <ligand>
        <name>ATP</name>
        <dbReference type="ChEBI" id="CHEBI:30616"/>
    </ligand>
</feature>
<dbReference type="SUPFAM" id="SSF53067">
    <property type="entry name" value="Actin-like ATPase domain"/>
    <property type="match status" value="2"/>
</dbReference>
<evidence type="ECO:0000313" key="8">
    <source>
        <dbReference type="Proteomes" id="UP001165342"/>
    </source>
</evidence>
<reference evidence="7" key="1">
    <citation type="submission" date="2022-05" db="EMBL/GenBank/DDBJ databases">
        <authorList>
            <person name="Jo J.-H."/>
            <person name="Im W.-T."/>
        </authorList>
    </citation>
    <scope>NUCLEOTIDE SEQUENCE</scope>
    <source>
        <strain evidence="7">SE220</strain>
    </source>
</reference>
<organism evidence="7 8">
    <name type="scientific">Sphingomonas hankyongi</name>
    <dbReference type="NCBI Taxonomy" id="2908209"/>
    <lineage>
        <taxon>Bacteria</taxon>
        <taxon>Pseudomonadati</taxon>
        <taxon>Pseudomonadota</taxon>
        <taxon>Alphaproteobacteria</taxon>
        <taxon>Sphingomonadales</taxon>
        <taxon>Sphingomonadaceae</taxon>
        <taxon>Sphingomonas</taxon>
    </lineage>
</organism>
<comment type="subunit">
    <text evidence="6">Forms polymers.</text>
</comment>
<evidence type="ECO:0000256" key="3">
    <source>
        <dbReference type="ARBA" id="ARBA00022840"/>
    </source>
</evidence>
<feature type="binding site" evidence="6">
    <location>
        <begin position="168"/>
        <end position="170"/>
    </location>
    <ligand>
        <name>ATP</name>
        <dbReference type="ChEBI" id="CHEBI:30616"/>
    </ligand>
</feature>
<dbReference type="Pfam" id="PF06723">
    <property type="entry name" value="MreB_Mbl"/>
    <property type="match status" value="1"/>
</dbReference>